<dbReference type="PANTHER" id="PTHR13604:SF0">
    <property type="entry name" value="ABASIC SITE PROCESSING PROTEIN HMCES"/>
    <property type="match status" value="1"/>
</dbReference>
<keyword evidence="3" id="KW-0227">DNA damage</keyword>
<name>A0A5C6RNL4_9RHOB</name>
<evidence type="ECO:0000256" key="3">
    <source>
        <dbReference type="ARBA" id="ARBA00022763"/>
    </source>
</evidence>
<evidence type="ECO:0000256" key="4">
    <source>
        <dbReference type="ARBA" id="ARBA00022801"/>
    </source>
</evidence>
<keyword evidence="7" id="KW-0456">Lyase</keyword>
<dbReference type="InterPro" id="IPR003738">
    <property type="entry name" value="SRAP"/>
</dbReference>
<keyword evidence="10" id="KW-1185">Reference proteome</keyword>
<keyword evidence="2 8" id="KW-0645">Protease</keyword>
<dbReference type="Pfam" id="PF02586">
    <property type="entry name" value="SRAP"/>
    <property type="match status" value="1"/>
</dbReference>
<evidence type="ECO:0000256" key="8">
    <source>
        <dbReference type="RuleBase" id="RU364100"/>
    </source>
</evidence>
<proteinExistence type="inferred from homology"/>
<keyword evidence="5" id="KW-0190">Covalent protein-DNA linkage</keyword>
<accession>A0A5C6RNL4</accession>
<evidence type="ECO:0000256" key="7">
    <source>
        <dbReference type="ARBA" id="ARBA00023239"/>
    </source>
</evidence>
<evidence type="ECO:0000313" key="10">
    <source>
        <dbReference type="Proteomes" id="UP000321562"/>
    </source>
</evidence>
<evidence type="ECO:0000256" key="6">
    <source>
        <dbReference type="ARBA" id="ARBA00023125"/>
    </source>
</evidence>
<dbReference type="EC" id="3.4.-.-" evidence="8"/>
<dbReference type="Gene3D" id="3.90.1680.10">
    <property type="entry name" value="SOS response associated peptidase-like"/>
    <property type="match status" value="1"/>
</dbReference>
<keyword evidence="4 8" id="KW-0378">Hydrolase</keyword>
<keyword evidence="6" id="KW-0238">DNA-binding</keyword>
<evidence type="ECO:0000256" key="2">
    <source>
        <dbReference type="ARBA" id="ARBA00022670"/>
    </source>
</evidence>
<gene>
    <name evidence="9" type="ORF">FQV27_18485</name>
</gene>
<dbReference type="SUPFAM" id="SSF143081">
    <property type="entry name" value="BB1717-like"/>
    <property type="match status" value="1"/>
</dbReference>
<protein>
    <recommendedName>
        <fullName evidence="8">Abasic site processing protein</fullName>
        <ecNumber evidence="8">3.4.-.-</ecNumber>
    </recommendedName>
</protein>
<evidence type="ECO:0000256" key="1">
    <source>
        <dbReference type="ARBA" id="ARBA00008136"/>
    </source>
</evidence>
<dbReference type="GO" id="GO:0008233">
    <property type="term" value="F:peptidase activity"/>
    <property type="evidence" value="ECO:0007669"/>
    <property type="project" value="UniProtKB-KW"/>
</dbReference>
<comment type="similarity">
    <text evidence="1 8">Belongs to the SOS response-associated peptidase family.</text>
</comment>
<dbReference type="EMBL" id="VOPL01000018">
    <property type="protein sequence ID" value="TXB63539.1"/>
    <property type="molecule type" value="Genomic_DNA"/>
</dbReference>
<dbReference type="GO" id="GO:0003697">
    <property type="term" value="F:single-stranded DNA binding"/>
    <property type="evidence" value="ECO:0007669"/>
    <property type="project" value="InterPro"/>
</dbReference>
<reference evidence="9 10" key="1">
    <citation type="submission" date="2019-08" db="EMBL/GenBank/DDBJ databases">
        <authorList>
            <person name="Ye J."/>
        </authorList>
    </citation>
    <scope>NUCLEOTIDE SEQUENCE [LARGE SCALE GENOMIC DNA]</scope>
    <source>
        <strain evidence="9 10">TK008</strain>
    </source>
</reference>
<organism evidence="9 10">
    <name type="scientific">Paracoccus aurantiacus</name>
    <dbReference type="NCBI Taxonomy" id="2599412"/>
    <lineage>
        <taxon>Bacteria</taxon>
        <taxon>Pseudomonadati</taxon>
        <taxon>Pseudomonadota</taxon>
        <taxon>Alphaproteobacteria</taxon>
        <taxon>Rhodobacterales</taxon>
        <taxon>Paracoccaceae</taxon>
        <taxon>Paracoccus</taxon>
    </lineage>
</organism>
<dbReference type="InterPro" id="IPR036590">
    <property type="entry name" value="SRAP-like"/>
</dbReference>
<evidence type="ECO:0000313" key="9">
    <source>
        <dbReference type="EMBL" id="TXB63539.1"/>
    </source>
</evidence>
<dbReference type="Proteomes" id="UP000321562">
    <property type="component" value="Unassembled WGS sequence"/>
</dbReference>
<dbReference type="GO" id="GO:0106300">
    <property type="term" value="P:protein-DNA covalent cross-linking repair"/>
    <property type="evidence" value="ECO:0007669"/>
    <property type="project" value="InterPro"/>
</dbReference>
<dbReference type="GO" id="GO:0006508">
    <property type="term" value="P:proteolysis"/>
    <property type="evidence" value="ECO:0007669"/>
    <property type="project" value="UniProtKB-KW"/>
</dbReference>
<sequence length="228" mass="25388">MCNLYANTTSQAAMREIFEVMGQRDHLGNYRGQTGIWPKYEAPVVRISDDGERELVEMHWGFLTPQVSKKTGKPIKPAAWNNARDDKLRSSGLWKDSFLNRRCLIPGSAFREAKGRNPATDYWFAIKGSDARPPFAFAGLWRAGQPGIDDETGDWLTHTIVTTTANELVKPVHPTRMPVILDEQDYGTWLTGSAENAAYLLRPYPSGQMRIVREGIGITSDDASAGGD</sequence>
<dbReference type="RefSeq" id="WP_147101509.1">
    <property type="nucleotide sequence ID" value="NZ_JBHUFH010000027.1"/>
</dbReference>
<dbReference type="GO" id="GO:0016829">
    <property type="term" value="F:lyase activity"/>
    <property type="evidence" value="ECO:0007669"/>
    <property type="project" value="UniProtKB-KW"/>
</dbReference>
<dbReference type="AlphaFoldDB" id="A0A5C6RNL4"/>
<dbReference type="OrthoDB" id="9782620at2"/>
<dbReference type="PANTHER" id="PTHR13604">
    <property type="entry name" value="DC12-RELATED"/>
    <property type="match status" value="1"/>
</dbReference>
<comment type="caution">
    <text evidence="9">The sequence shown here is derived from an EMBL/GenBank/DDBJ whole genome shotgun (WGS) entry which is preliminary data.</text>
</comment>
<evidence type="ECO:0000256" key="5">
    <source>
        <dbReference type="ARBA" id="ARBA00023124"/>
    </source>
</evidence>